<reference evidence="1 3" key="2">
    <citation type="journal article" date="2023" name="Int. J. Syst. Evol. Microbiol.">
        <title>The observation of taxonomic boundaries for the 16SrII and 16SrXXV phytoplasmas using genome-based delimitation.</title>
        <authorList>
            <person name="Rodrigues Jardim B."/>
            <person name="Tran-Nguyen L.T.T."/>
            <person name="Gambley C."/>
            <person name="Al-Sadi A.M."/>
            <person name="Al-Subhi A.M."/>
            <person name="Foissac X."/>
            <person name="Salar P."/>
            <person name="Cai H."/>
            <person name="Yang J.Y."/>
            <person name="Davis R."/>
            <person name="Jones L."/>
            <person name="Rodoni B."/>
            <person name="Constable F.E."/>
        </authorList>
    </citation>
    <scope>NUCLEOTIDE SEQUENCE [LARGE SCALE GENOMIC DNA]</scope>
    <source>
        <strain evidence="1">BAWM-OMN-P26</strain>
    </source>
</reference>
<organism evidence="2">
    <name type="scientific">Candidatus Phytoplasma australasiaticum subsp. australasiaticum</name>
    <dbReference type="NCBI Taxonomy" id="2832407"/>
    <lineage>
        <taxon>Bacteria</taxon>
        <taxon>Bacillati</taxon>
        <taxon>Mycoplasmatota</taxon>
        <taxon>Mollicutes</taxon>
        <taxon>Acholeplasmatales</taxon>
        <taxon>Acholeplasmataceae</taxon>
        <taxon>Candidatus Phytoplasma</taxon>
        <taxon>16SrII (Peanut WB group)</taxon>
        <taxon>Candidatus Phytoplasma australasiaticum</taxon>
    </lineage>
</organism>
<proteinExistence type="predicted"/>
<evidence type="ECO:0000313" key="3">
    <source>
        <dbReference type="Proteomes" id="UP001170651"/>
    </source>
</evidence>
<evidence type="ECO:0000313" key="1">
    <source>
        <dbReference type="EMBL" id="MDO8054641.1"/>
    </source>
</evidence>
<evidence type="ECO:0000313" key="2">
    <source>
        <dbReference type="EMBL" id="QOX89456.1"/>
    </source>
</evidence>
<name>A0A7S7FZQ4_9MOLU</name>
<gene>
    <name evidence="2" type="ORF">H7685_00860</name>
    <name evidence="1" type="ORF">OC696_02045</name>
</gene>
<reference evidence="2" key="1">
    <citation type="submission" date="2020-08" db="EMBL/GenBank/DDBJ databases">
        <title>Phytoplasma sp. strain PR08 associated with Phyllody Disease of Parthenium hysterophorus.</title>
        <authorList>
            <person name="Kirdat K."/>
            <person name="Tiwarekar B."/>
            <person name="Yadav A."/>
        </authorList>
    </citation>
    <scope>NUCLEOTIDE SEQUENCE [LARGE SCALE GENOMIC DNA]</scope>
    <source>
        <strain evidence="2">PR08</strain>
    </source>
</reference>
<dbReference type="AlphaFoldDB" id="A0A7S7FZQ4"/>
<protein>
    <submittedName>
        <fullName evidence="2">Uncharacterized protein</fullName>
    </submittedName>
</protein>
<sequence length="70" mass="8020">MRTLSCDCVNSGESKIDSPSKFISSDEPTSYEFSKTPEQNMIKGTIKTENIKRDKPINFLLKFNGFFKYS</sequence>
<dbReference type="RefSeq" id="WP_213680477.1">
    <property type="nucleotide sequence ID" value="NZ_JALQCT010000007.1"/>
</dbReference>
<dbReference type="Proteomes" id="UP001170651">
    <property type="component" value="Unassembled WGS sequence"/>
</dbReference>
<dbReference type="EMBL" id="CP060385">
    <property type="protein sequence ID" value="QOX89456.1"/>
    <property type="molecule type" value="Genomic_DNA"/>
</dbReference>
<accession>A0A7S7FZQ4</accession>
<keyword evidence="3" id="KW-1185">Reference proteome</keyword>
<dbReference type="EMBL" id="JAOSIW010000015">
    <property type="protein sequence ID" value="MDO8054641.1"/>
    <property type="molecule type" value="Genomic_DNA"/>
</dbReference>